<evidence type="ECO:0000313" key="1">
    <source>
        <dbReference type="EMBL" id="KAH9416758.1"/>
    </source>
</evidence>
<evidence type="ECO:0000313" key="2">
    <source>
        <dbReference type="Proteomes" id="UP000887458"/>
    </source>
</evidence>
<proteinExistence type="predicted"/>
<keyword evidence="2" id="KW-1185">Reference proteome</keyword>
<reference evidence="1 2" key="2">
    <citation type="journal article" date="2022" name="Mol. Biol. Evol.">
        <title>Comparative Genomics Reveals Insights into the Divergent Evolution of Astigmatic Mites and Household Pest Adaptations.</title>
        <authorList>
            <person name="Xiong Q."/>
            <person name="Wan A.T."/>
            <person name="Liu X."/>
            <person name="Fung C.S."/>
            <person name="Xiao X."/>
            <person name="Malainual N."/>
            <person name="Hou J."/>
            <person name="Wang L."/>
            <person name="Wang M."/>
            <person name="Yang K.Y."/>
            <person name="Cui Y."/>
            <person name="Leung E.L."/>
            <person name="Nong W."/>
            <person name="Shin S.K."/>
            <person name="Au S.W."/>
            <person name="Jeong K.Y."/>
            <person name="Chew F.T."/>
            <person name="Hui J.H."/>
            <person name="Leung T.F."/>
            <person name="Tungtrongchitr A."/>
            <person name="Zhong N."/>
            <person name="Liu Z."/>
            <person name="Tsui S.K."/>
        </authorList>
    </citation>
    <scope>NUCLEOTIDE SEQUENCE [LARGE SCALE GENOMIC DNA]</scope>
    <source>
        <strain evidence="1">Derp</strain>
    </source>
</reference>
<comment type="caution">
    <text evidence="1">The sequence shown here is derived from an EMBL/GenBank/DDBJ whole genome shotgun (WGS) entry which is preliminary data.</text>
</comment>
<gene>
    <name evidence="1" type="ORF">DERP_014810</name>
</gene>
<protein>
    <submittedName>
        <fullName evidence="1">Uncharacterized protein</fullName>
    </submittedName>
</protein>
<dbReference type="EMBL" id="NJHN03000087">
    <property type="protein sequence ID" value="KAH9416758.1"/>
    <property type="molecule type" value="Genomic_DNA"/>
</dbReference>
<dbReference type="Proteomes" id="UP000887458">
    <property type="component" value="Unassembled WGS sequence"/>
</dbReference>
<reference evidence="1 2" key="1">
    <citation type="journal article" date="2018" name="J. Allergy Clin. Immunol.">
        <title>High-quality assembly of Dermatophagoides pteronyssinus genome and transcriptome reveals a wide range of novel allergens.</title>
        <authorList>
            <person name="Liu X.Y."/>
            <person name="Yang K.Y."/>
            <person name="Wang M.Q."/>
            <person name="Kwok J.S."/>
            <person name="Zeng X."/>
            <person name="Yang Z."/>
            <person name="Xiao X.J."/>
            <person name="Lau C.P."/>
            <person name="Li Y."/>
            <person name="Huang Z.M."/>
            <person name="Ba J.G."/>
            <person name="Yim A.K."/>
            <person name="Ouyang C.Y."/>
            <person name="Ngai S.M."/>
            <person name="Chan T.F."/>
            <person name="Leung E.L."/>
            <person name="Liu L."/>
            <person name="Liu Z.G."/>
            <person name="Tsui S.K."/>
        </authorList>
    </citation>
    <scope>NUCLEOTIDE SEQUENCE [LARGE SCALE GENOMIC DNA]</scope>
    <source>
        <strain evidence="1">Derp</strain>
    </source>
</reference>
<sequence length="87" mass="10304">MSNQCNLIILRKSNIRRQKCYDMDHSYHYCGQTIQYQRQHLNQTPITLVIYSDHLRQGCPSAKFVQCVCVIYAKDSTLVWCIRGDQY</sequence>
<accession>A0ABQ8J2G1</accession>
<name>A0ABQ8J2G1_DERPT</name>
<organism evidence="1 2">
    <name type="scientific">Dermatophagoides pteronyssinus</name>
    <name type="common">European house dust mite</name>
    <dbReference type="NCBI Taxonomy" id="6956"/>
    <lineage>
        <taxon>Eukaryota</taxon>
        <taxon>Metazoa</taxon>
        <taxon>Ecdysozoa</taxon>
        <taxon>Arthropoda</taxon>
        <taxon>Chelicerata</taxon>
        <taxon>Arachnida</taxon>
        <taxon>Acari</taxon>
        <taxon>Acariformes</taxon>
        <taxon>Sarcoptiformes</taxon>
        <taxon>Astigmata</taxon>
        <taxon>Psoroptidia</taxon>
        <taxon>Analgoidea</taxon>
        <taxon>Pyroglyphidae</taxon>
        <taxon>Dermatophagoidinae</taxon>
        <taxon>Dermatophagoides</taxon>
    </lineage>
</organism>